<organism evidence="2 3">
    <name type="scientific">Cellulomonas gilvus (strain ATCC 13127 / NRRL B-14078)</name>
    <name type="common">Cellvibrio gilvus</name>
    <dbReference type="NCBI Taxonomy" id="593907"/>
    <lineage>
        <taxon>Bacteria</taxon>
        <taxon>Bacillati</taxon>
        <taxon>Actinomycetota</taxon>
        <taxon>Actinomycetes</taxon>
        <taxon>Micrococcales</taxon>
        <taxon>Cellulomonadaceae</taxon>
        <taxon>Cellulomonas</taxon>
    </lineage>
</organism>
<sequence>MLALVAAVTVVPFLPDDSPQQTVAAPSPSATPAWPGPDPTATAPECGAAVGDRGSTPHGIRWGVSDDGPDPRLRVSNHRDHAVRVTGADVVASRGGVVIGRTTADPPAHDDVSVPSGAAHLLLGSSGYGPIEWCPGVVPPEDFSTWLLVDVREAGATSDERIQALLRMGTGDDDLDQAERAARVTDVRFTTSPDGQGGIAVTATNTGTLPVLADFRHVSAVLEQRGTIVAQSLVNFTASPWEPLPVGGSRRLMTITLDQLSPLGGPDERVPGPALAWVRLGSDLGPLVAGPYEVVVP</sequence>
<dbReference type="AlphaFoldDB" id="F8A3B0"/>
<keyword evidence="3" id="KW-1185">Reference proteome</keyword>
<accession>F8A3B0</accession>
<dbReference type="RefSeq" id="WP_013884620.1">
    <property type="nucleotide sequence ID" value="NC_015671.1"/>
</dbReference>
<evidence type="ECO:0000313" key="3">
    <source>
        <dbReference type="Proteomes" id="UP000000485"/>
    </source>
</evidence>
<proteinExistence type="predicted"/>
<gene>
    <name evidence="2" type="ordered locus">Celgi_2604</name>
</gene>
<feature type="region of interest" description="Disordered" evidence="1">
    <location>
        <begin position="15"/>
        <end position="43"/>
    </location>
</feature>
<name>F8A3B0_CELGA</name>
<feature type="region of interest" description="Disordered" evidence="1">
    <location>
        <begin position="51"/>
        <end position="70"/>
    </location>
</feature>
<dbReference type="EMBL" id="CP002665">
    <property type="protein sequence ID" value="AEI13103.1"/>
    <property type="molecule type" value="Genomic_DNA"/>
</dbReference>
<dbReference type="KEGG" id="cga:Celgi_2604"/>
<dbReference type="STRING" id="593907.Celgi_2604"/>
<feature type="compositionally biased region" description="Low complexity" evidence="1">
    <location>
        <begin position="24"/>
        <end position="33"/>
    </location>
</feature>
<dbReference type="HOGENOM" id="CLU_935938_0_0_11"/>
<dbReference type="Proteomes" id="UP000000485">
    <property type="component" value="Chromosome"/>
</dbReference>
<reference evidence="3" key="1">
    <citation type="submission" date="2011-04" db="EMBL/GenBank/DDBJ databases">
        <title>Complete sequence of Cellvibrio gilvus ATCC 13127.</title>
        <authorList>
            <person name="Lucas S."/>
            <person name="Han J."/>
            <person name="Lapidus A."/>
            <person name="Cheng J.-F."/>
            <person name="Goodwin L."/>
            <person name="Pitluck S."/>
            <person name="Peters L."/>
            <person name="Munk A."/>
            <person name="Detter J.C."/>
            <person name="Han C."/>
            <person name="Tapia R."/>
            <person name="Land M."/>
            <person name="Hauser L."/>
            <person name="Kyrpides N."/>
            <person name="Ivanova N."/>
            <person name="Ovchinnikova G."/>
            <person name="Pagani I."/>
            <person name="Mead D."/>
            <person name="Brumm P."/>
            <person name="Woyke T."/>
        </authorList>
    </citation>
    <scope>NUCLEOTIDE SEQUENCE [LARGE SCALE GENOMIC DNA]</scope>
    <source>
        <strain evidence="3">ATCC 13127 / NRRL B-14078</strain>
    </source>
</reference>
<protein>
    <submittedName>
        <fullName evidence="2">Uncharacterized protein</fullName>
    </submittedName>
</protein>
<evidence type="ECO:0000313" key="2">
    <source>
        <dbReference type="EMBL" id="AEI13103.1"/>
    </source>
</evidence>
<evidence type="ECO:0000256" key="1">
    <source>
        <dbReference type="SAM" id="MobiDB-lite"/>
    </source>
</evidence>